<dbReference type="InterPro" id="IPR051975">
    <property type="entry name" value="mtLSU_mL45"/>
</dbReference>
<feature type="non-terminal residue" evidence="4">
    <location>
        <position position="307"/>
    </location>
</feature>
<keyword evidence="2" id="KW-0809">Transit peptide</keyword>
<dbReference type="EMBL" id="KZ821234">
    <property type="protein sequence ID" value="PYH44961.1"/>
    <property type="molecule type" value="Genomic_DNA"/>
</dbReference>
<dbReference type="Gene3D" id="3.10.450.240">
    <property type="match status" value="1"/>
</dbReference>
<dbReference type="GeneID" id="37072627"/>
<comment type="subcellular location">
    <subcellularLocation>
        <location evidence="1">Mitochondrion</location>
    </subcellularLocation>
</comment>
<evidence type="ECO:0000256" key="1">
    <source>
        <dbReference type="ARBA" id="ARBA00004173"/>
    </source>
</evidence>
<name>A0A318ZBW2_9EURO</name>
<evidence type="ECO:0000256" key="2">
    <source>
        <dbReference type="ARBA" id="ARBA00022946"/>
    </source>
</evidence>
<dbReference type="OrthoDB" id="19619at2759"/>
<evidence type="ECO:0008006" key="6">
    <source>
        <dbReference type="Google" id="ProtNLM"/>
    </source>
</evidence>
<proteinExistence type="predicted"/>
<sequence length="307" mass="34663">MASSLSKASLFSAIRASHTSFATSCQTRSFSQSLQRSGVRMGEHVSIKPPAQPSTRTRTRAMARSELPQDLGLLPGTYIRQLWRDMPSIFRQREERFRLEWLWLKTAFQNFAGVIAYCRYFNKGLPLEFKERRQIAMDFHRRMYTAFAAGDTNTISKICCTGLANELKTRIAARPKNEKVTWSLDTYNRDASTFWTGARVVSDRATTIPEIPDSGVRQVIVRITSKQSTGKYTAPVNGKAAEDSTAVAENVKQRDCTEYIVIQKLRWSGEDTGWRVWGTATPTTVDDLSNPLFAPGLTMSERLEALK</sequence>
<dbReference type="RefSeq" id="XP_025430943.1">
    <property type="nucleotide sequence ID" value="XM_025571399.1"/>
</dbReference>
<keyword evidence="3" id="KW-0496">Mitochondrion</keyword>
<organism evidence="4 5">
    <name type="scientific">Aspergillus saccharolyticus JOP 1030-1</name>
    <dbReference type="NCBI Taxonomy" id="1450539"/>
    <lineage>
        <taxon>Eukaryota</taxon>
        <taxon>Fungi</taxon>
        <taxon>Dikarya</taxon>
        <taxon>Ascomycota</taxon>
        <taxon>Pezizomycotina</taxon>
        <taxon>Eurotiomycetes</taxon>
        <taxon>Eurotiomycetidae</taxon>
        <taxon>Eurotiales</taxon>
        <taxon>Aspergillaceae</taxon>
        <taxon>Aspergillus</taxon>
        <taxon>Aspergillus subgen. Circumdati</taxon>
    </lineage>
</organism>
<dbReference type="GO" id="GO:0005739">
    <property type="term" value="C:mitochondrion"/>
    <property type="evidence" value="ECO:0007669"/>
    <property type="project" value="UniProtKB-SubCell"/>
</dbReference>
<keyword evidence="5" id="KW-1185">Reference proteome</keyword>
<evidence type="ECO:0000313" key="5">
    <source>
        <dbReference type="Proteomes" id="UP000248349"/>
    </source>
</evidence>
<dbReference type="AlphaFoldDB" id="A0A318ZBW2"/>
<dbReference type="Proteomes" id="UP000248349">
    <property type="component" value="Unassembled WGS sequence"/>
</dbReference>
<dbReference type="PANTHER" id="PTHR28554">
    <property type="entry name" value="39S RIBOSOMAL PROTEIN L45, MITOCHONDRIAL"/>
    <property type="match status" value="1"/>
</dbReference>
<evidence type="ECO:0000313" key="4">
    <source>
        <dbReference type="EMBL" id="PYH44961.1"/>
    </source>
</evidence>
<accession>A0A318ZBW2</accession>
<protein>
    <recommendedName>
        <fullName evidence="6">Tim44-like domain-containing protein</fullName>
    </recommendedName>
</protein>
<evidence type="ECO:0000256" key="3">
    <source>
        <dbReference type="ARBA" id="ARBA00023128"/>
    </source>
</evidence>
<gene>
    <name evidence="4" type="ORF">BP01DRAFT_272376</name>
</gene>
<reference evidence="4 5" key="1">
    <citation type="submission" date="2016-12" db="EMBL/GenBank/DDBJ databases">
        <title>The genomes of Aspergillus section Nigri reveals drivers in fungal speciation.</title>
        <authorList>
            <consortium name="DOE Joint Genome Institute"/>
            <person name="Vesth T.C."/>
            <person name="Nybo J."/>
            <person name="Theobald S."/>
            <person name="Brandl J."/>
            <person name="Frisvad J.C."/>
            <person name="Nielsen K.F."/>
            <person name="Lyhne E.K."/>
            <person name="Kogle M.E."/>
            <person name="Kuo A."/>
            <person name="Riley R."/>
            <person name="Clum A."/>
            <person name="Nolan M."/>
            <person name="Lipzen A."/>
            <person name="Salamov A."/>
            <person name="Henrissat B."/>
            <person name="Wiebenga A."/>
            <person name="De Vries R.P."/>
            <person name="Grigoriev I.V."/>
            <person name="Mortensen U.H."/>
            <person name="Andersen M.R."/>
            <person name="Baker S.E."/>
        </authorList>
    </citation>
    <scope>NUCLEOTIDE SEQUENCE [LARGE SCALE GENOMIC DNA]</scope>
    <source>
        <strain evidence="4 5">JOP 1030-1</strain>
    </source>
</reference>
<dbReference type="PANTHER" id="PTHR28554:SF1">
    <property type="entry name" value="LARGE RIBOSOMAL SUBUNIT PROTEIN ML45"/>
    <property type="match status" value="1"/>
</dbReference>